<feature type="binding site" evidence="16">
    <location>
        <begin position="8"/>
        <end position="15"/>
    </location>
    <ligand>
        <name>ATP</name>
        <dbReference type="ChEBI" id="CHEBI:30616"/>
    </ligand>
</feature>
<evidence type="ECO:0000256" key="3">
    <source>
        <dbReference type="ARBA" id="ARBA00004496"/>
    </source>
</evidence>
<keyword evidence="8 16" id="KW-0808">Transferase</keyword>
<protein>
    <recommendedName>
        <fullName evidence="15 16">Type III pantothenate kinase</fullName>
        <ecNumber evidence="6 16">2.7.1.33</ecNumber>
    </recommendedName>
    <alternativeName>
        <fullName evidence="16">PanK-III</fullName>
    </alternativeName>
    <alternativeName>
        <fullName evidence="16">Pantothenic acid kinase</fullName>
    </alternativeName>
</protein>
<reference evidence="18" key="1">
    <citation type="submission" date="2017-01" db="EMBL/GenBank/DDBJ databases">
        <authorList>
            <person name="Varghese N."/>
            <person name="Submissions S."/>
        </authorList>
    </citation>
    <scope>NUCLEOTIDE SEQUENCE [LARGE SCALE GENOMIC DNA]</scope>
    <source>
        <strain evidence="18">DSM 21054</strain>
    </source>
</reference>
<evidence type="ECO:0000256" key="5">
    <source>
        <dbReference type="ARBA" id="ARBA00011738"/>
    </source>
</evidence>
<keyword evidence="12 16" id="KW-0630">Potassium</keyword>
<dbReference type="Gene3D" id="3.30.420.40">
    <property type="match status" value="2"/>
</dbReference>
<evidence type="ECO:0000313" key="18">
    <source>
        <dbReference type="Proteomes" id="UP000186917"/>
    </source>
</evidence>
<gene>
    <name evidence="16" type="primary">coaX</name>
    <name evidence="17" type="ORF">SAMN05421788_1011261</name>
</gene>
<dbReference type="OrthoDB" id="9804707at2"/>
<keyword evidence="10 16" id="KW-0418">Kinase</keyword>
<dbReference type="GO" id="GO:0005737">
    <property type="term" value="C:cytoplasm"/>
    <property type="evidence" value="ECO:0007669"/>
    <property type="project" value="UniProtKB-SubCell"/>
</dbReference>
<keyword evidence="9 16" id="KW-0547">Nucleotide-binding</keyword>
<comment type="subunit">
    <text evidence="5 16">Homodimer.</text>
</comment>
<keyword evidence="13 16" id="KW-0173">Coenzyme A biosynthesis</keyword>
<evidence type="ECO:0000256" key="10">
    <source>
        <dbReference type="ARBA" id="ARBA00022777"/>
    </source>
</evidence>
<evidence type="ECO:0000256" key="12">
    <source>
        <dbReference type="ARBA" id="ARBA00022958"/>
    </source>
</evidence>
<comment type="cofactor">
    <cofactor evidence="2">
        <name>K(+)</name>
        <dbReference type="ChEBI" id="CHEBI:29103"/>
    </cofactor>
</comment>
<dbReference type="RefSeq" id="WP_076376693.1">
    <property type="nucleotide sequence ID" value="NZ_AP017422.1"/>
</dbReference>
<feature type="binding site" evidence="16">
    <location>
        <position position="120"/>
    </location>
    <ligand>
        <name>ATP</name>
        <dbReference type="ChEBI" id="CHEBI:30616"/>
    </ligand>
</feature>
<dbReference type="GO" id="GO:0015937">
    <property type="term" value="P:coenzyme A biosynthetic process"/>
    <property type="evidence" value="ECO:0007669"/>
    <property type="project" value="UniProtKB-UniRule"/>
</dbReference>
<comment type="catalytic activity">
    <reaction evidence="1 16">
        <text>(R)-pantothenate + ATP = (R)-4'-phosphopantothenate + ADP + H(+)</text>
        <dbReference type="Rhea" id="RHEA:16373"/>
        <dbReference type="ChEBI" id="CHEBI:10986"/>
        <dbReference type="ChEBI" id="CHEBI:15378"/>
        <dbReference type="ChEBI" id="CHEBI:29032"/>
        <dbReference type="ChEBI" id="CHEBI:30616"/>
        <dbReference type="ChEBI" id="CHEBI:456216"/>
        <dbReference type="EC" id="2.7.1.33"/>
    </reaction>
</comment>
<evidence type="ECO:0000256" key="9">
    <source>
        <dbReference type="ARBA" id="ARBA00022741"/>
    </source>
</evidence>
<comment type="pathway">
    <text evidence="4 16">Cofactor biosynthesis; coenzyme A biosynthesis; CoA from (R)-pantothenate: step 1/5.</text>
</comment>
<dbReference type="PANTHER" id="PTHR34265:SF1">
    <property type="entry name" value="TYPE III PANTOTHENATE KINASE"/>
    <property type="match status" value="1"/>
</dbReference>
<name>A0A173MQW0_9BACT</name>
<evidence type="ECO:0000256" key="7">
    <source>
        <dbReference type="ARBA" id="ARBA00022490"/>
    </source>
</evidence>
<dbReference type="EC" id="2.7.1.33" evidence="6 16"/>
<evidence type="ECO:0000256" key="11">
    <source>
        <dbReference type="ARBA" id="ARBA00022840"/>
    </source>
</evidence>
<comment type="subcellular location">
    <subcellularLocation>
        <location evidence="3 16">Cytoplasm</location>
    </subcellularLocation>
</comment>
<feature type="binding site" evidence="16">
    <location>
        <position position="172"/>
    </location>
    <ligand>
        <name>substrate</name>
    </ligand>
</feature>
<evidence type="ECO:0000256" key="14">
    <source>
        <dbReference type="ARBA" id="ARBA00038036"/>
    </source>
</evidence>
<evidence type="ECO:0000256" key="6">
    <source>
        <dbReference type="ARBA" id="ARBA00012102"/>
    </source>
</evidence>
<evidence type="ECO:0000256" key="4">
    <source>
        <dbReference type="ARBA" id="ARBA00005225"/>
    </source>
</evidence>
<comment type="cofactor">
    <cofactor evidence="16">
        <name>NH4(+)</name>
        <dbReference type="ChEBI" id="CHEBI:28938"/>
    </cofactor>
    <cofactor evidence="16">
        <name>K(+)</name>
        <dbReference type="ChEBI" id="CHEBI:29103"/>
    </cofactor>
    <text evidence="16">A monovalent cation. Ammonium or potassium.</text>
</comment>
<organism evidence="17 18">
    <name type="scientific">Filimonas lacunae</name>
    <dbReference type="NCBI Taxonomy" id="477680"/>
    <lineage>
        <taxon>Bacteria</taxon>
        <taxon>Pseudomonadati</taxon>
        <taxon>Bacteroidota</taxon>
        <taxon>Chitinophagia</taxon>
        <taxon>Chitinophagales</taxon>
        <taxon>Chitinophagaceae</taxon>
        <taxon>Filimonas</taxon>
    </lineage>
</organism>
<dbReference type="UniPathway" id="UPA00241">
    <property type="reaction ID" value="UER00352"/>
</dbReference>
<dbReference type="HAMAP" id="MF_01274">
    <property type="entry name" value="Pantothen_kinase_3"/>
    <property type="match status" value="1"/>
</dbReference>
<dbReference type="STRING" id="477680.SAMN05421788_1011261"/>
<comment type="caution">
    <text evidence="16">Lacks conserved residue(s) required for the propagation of feature annotation.</text>
</comment>
<sequence>METTLCFDFGNTRLKCAIFEGEQLKDLVVLADGTVATIEGLIQQYKPTLSILASVIHHDEAIEGVLAAHTRFHKLTYSSKIPVNSPVGKPETIGADRLALVVGAVHMFPNQHNLVIGLGSCITFNFVNKFSEFLGGSISPGLEMRFRAMHEFTAKLPLVKPDWNFPLIGYDTRTNMLSGVILGMSKEIDGMIDLYKEKYTDFNVLLTGGDMNFFLPHLKNNILAEPYLLYKGLYAISQHNAELV</sequence>
<comment type="similarity">
    <text evidence="14 16">Belongs to the type III pantothenate kinase family.</text>
</comment>
<dbReference type="GO" id="GO:0005524">
    <property type="term" value="F:ATP binding"/>
    <property type="evidence" value="ECO:0007669"/>
    <property type="project" value="UniProtKB-UniRule"/>
</dbReference>
<dbReference type="Pfam" id="PF03309">
    <property type="entry name" value="Pan_kinase"/>
    <property type="match status" value="1"/>
</dbReference>
<evidence type="ECO:0000256" key="8">
    <source>
        <dbReference type="ARBA" id="ARBA00022679"/>
    </source>
</evidence>
<evidence type="ECO:0000256" key="16">
    <source>
        <dbReference type="HAMAP-Rule" id="MF_01274"/>
    </source>
</evidence>
<evidence type="ECO:0000313" key="17">
    <source>
        <dbReference type="EMBL" id="SIS79582.1"/>
    </source>
</evidence>
<feature type="binding site" evidence="16">
    <location>
        <begin position="94"/>
        <end position="97"/>
    </location>
    <ligand>
        <name>substrate</name>
    </ligand>
</feature>
<dbReference type="EMBL" id="FTOR01000001">
    <property type="protein sequence ID" value="SIS79582.1"/>
    <property type="molecule type" value="Genomic_DNA"/>
</dbReference>
<dbReference type="CDD" id="cd24015">
    <property type="entry name" value="ASKHA_NBD_PanK-III"/>
    <property type="match status" value="1"/>
</dbReference>
<evidence type="ECO:0000256" key="2">
    <source>
        <dbReference type="ARBA" id="ARBA00001958"/>
    </source>
</evidence>
<feature type="active site" description="Proton acceptor" evidence="16">
    <location>
        <position position="96"/>
    </location>
</feature>
<keyword evidence="18" id="KW-1185">Reference proteome</keyword>
<accession>A0A173MQW0</accession>
<dbReference type="KEGG" id="fln:FLA_5882"/>
<dbReference type="GO" id="GO:0004594">
    <property type="term" value="F:pantothenate kinase activity"/>
    <property type="evidence" value="ECO:0007669"/>
    <property type="project" value="UniProtKB-UniRule"/>
</dbReference>
<dbReference type="PANTHER" id="PTHR34265">
    <property type="entry name" value="TYPE III PANTOTHENATE KINASE"/>
    <property type="match status" value="1"/>
</dbReference>
<dbReference type="InterPro" id="IPR004619">
    <property type="entry name" value="Type_III_PanK"/>
</dbReference>
<proteinExistence type="inferred from homology"/>
<evidence type="ECO:0000256" key="15">
    <source>
        <dbReference type="ARBA" id="ARBA00040883"/>
    </source>
</evidence>
<dbReference type="InterPro" id="IPR043129">
    <property type="entry name" value="ATPase_NBD"/>
</dbReference>
<dbReference type="SUPFAM" id="SSF53067">
    <property type="entry name" value="Actin-like ATPase domain"/>
    <property type="match status" value="2"/>
</dbReference>
<evidence type="ECO:0000256" key="13">
    <source>
        <dbReference type="ARBA" id="ARBA00022993"/>
    </source>
</evidence>
<keyword evidence="11 16" id="KW-0067">ATP-binding</keyword>
<evidence type="ECO:0000256" key="1">
    <source>
        <dbReference type="ARBA" id="ARBA00001206"/>
    </source>
</evidence>
<dbReference type="NCBIfam" id="TIGR00671">
    <property type="entry name" value="baf"/>
    <property type="match status" value="1"/>
</dbReference>
<dbReference type="Proteomes" id="UP000186917">
    <property type="component" value="Unassembled WGS sequence"/>
</dbReference>
<comment type="function">
    <text evidence="16">Catalyzes the phosphorylation of pantothenate (Pan), the first step in CoA biosynthesis.</text>
</comment>
<dbReference type="AlphaFoldDB" id="A0A173MQW0"/>
<keyword evidence="7 16" id="KW-0963">Cytoplasm</keyword>